<accession>A0A444Z372</accession>
<evidence type="ECO:0000313" key="3">
    <source>
        <dbReference type="Proteomes" id="UP000289738"/>
    </source>
</evidence>
<dbReference type="Proteomes" id="UP000289738">
    <property type="component" value="Chromosome B05"/>
</dbReference>
<evidence type="ECO:0000256" key="1">
    <source>
        <dbReference type="SAM" id="MobiDB-lite"/>
    </source>
</evidence>
<comment type="caution">
    <text evidence="2">The sequence shown here is derived from an EMBL/GenBank/DDBJ whole genome shotgun (WGS) entry which is preliminary data.</text>
</comment>
<name>A0A444Z372_ARAHY</name>
<protein>
    <submittedName>
        <fullName evidence="2">Uncharacterized protein</fullName>
    </submittedName>
</protein>
<reference evidence="2 3" key="1">
    <citation type="submission" date="2019-01" db="EMBL/GenBank/DDBJ databases">
        <title>Sequencing of cultivated peanut Arachis hypogaea provides insights into genome evolution and oil improvement.</title>
        <authorList>
            <person name="Chen X."/>
        </authorList>
    </citation>
    <scope>NUCLEOTIDE SEQUENCE [LARGE SCALE GENOMIC DNA]</scope>
    <source>
        <strain evidence="3">cv. Fuhuasheng</strain>
        <tissue evidence="2">Leaves</tissue>
    </source>
</reference>
<feature type="region of interest" description="Disordered" evidence="1">
    <location>
        <begin position="19"/>
        <end position="42"/>
    </location>
</feature>
<keyword evidence="3" id="KW-1185">Reference proteome</keyword>
<dbReference type="EMBL" id="SDMP01000015">
    <property type="protein sequence ID" value="RYR08616.1"/>
    <property type="molecule type" value="Genomic_DNA"/>
</dbReference>
<dbReference type="AlphaFoldDB" id="A0A444Z372"/>
<proteinExistence type="predicted"/>
<evidence type="ECO:0000313" key="2">
    <source>
        <dbReference type="EMBL" id="RYR08616.1"/>
    </source>
</evidence>
<sequence length="172" mass="19685">MSSYSAAVPSLWEHDAPSFDLGISPPTSQPTPPTCQPTFLPSAEPSFTAAEVYKTPEKEKEITEELKEKCYHWITHVKETKDSANEYDPLFILKHQGNFEGLRHHFMPLIPGQHAKSTVVNTHCMILIDMKCPRFQKDIYCVPTNILMFMLGNHGVKYIDPKTKKVYRFDVD</sequence>
<organism evidence="2 3">
    <name type="scientific">Arachis hypogaea</name>
    <name type="common">Peanut</name>
    <dbReference type="NCBI Taxonomy" id="3818"/>
    <lineage>
        <taxon>Eukaryota</taxon>
        <taxon>Viridiplantae</taxon>
        <taxon>Streptophyta</taxon>
        <taxon>Embryophyta</taxon>
        <taxon>Tracheophyta</taxon>
        <taxon>Spermatophyta</taxon>
        <taxon>Magnoliopsida</taxon>
        <taxon>eudicotyledons</taxon>
        <taxon>Gunneridae</taxon>
        <taxon>Pentapetalae</taxon>
        <taxon>rosids</taxon>
        <taxon>fabids</taxon>
        <taxon>Fabales</taxon>
        <taxon>Fabaceae</taxon>
        <taxon>Papilionoideae</taxon>
        <taxon>50 kb inversion clade</taxon>
        <taxon>dalbergioids sensu lato</taxon>
        <taxon>Dalbergieae</taxon>
        <taxon>Pterocarpus clade</taxon>
        <taxon>Arachis</taxon>
    </lineage>
</organism>
<gene>
    <name evidence="2" type="ORF">Ahy_B05g076391</name>
</gene>